<dbReference type="EMBL" id="VSSQ01002547">
    <property type="protein sequence ID" value="MPM16078.1"/>
    <property type="molecule type" value="Genomic_DNA"/>
</dbReference>
<dbReference type="InterPro" id="IPR052028">
    <property type="entry name" value="HipA_Ser/Thr_kinase"/>
</dbReference>
<evidence type="ECO:0000313" key="4">
    <source>
        <dbReference type="EMBL" id="MPM16078.1"/>
    </source>
</evidence>
<keyword evidence="2" id="KW-0418">Kinase</keyword>
<dbReference type="GO" id="GO:0005829">
    <property type="term" value="C:cytosol"/>
    <property type="evidence" value="ECO:0007669"/>
    <property type="project" value="TreeGrafter"/>
</dbReference>
<gene>
    <name evidence="4" type="ORF">SDC9_62452</name>
</gene>
<dbReference type="PANTHER" id="PTHR37419:SF1">
    <property type="entry name" value="SERINE_THREONINE-PROTEIN KINASE TOXIN HIPA"/>
    <property type="match status" value="1"/>
</dbReference>
<dbReference type="InterPro" id="IPR012893">
    <property type="entry name" value="HipA-like_C"/>
</dbReference>
<proteinExistence type="predicted"/>
<evidence type="ECO:0000259" key="3">
    <source>
        <dbReference type="Pfam" id="PF07804"/>
    </source>
</evidence>
<reference evidence="4" key="1">
    <citation type="submission" date="2019-08" db="EMBL/GenBank/DDBJ databases">
        <authorList>
            <person name="Kucharzyk K."/>
            <person name="Murdoch R.W."/>
            <person name="Higgins S."/>
            <person name="Loffler F."/>
        </authorList>
    </citation>
    <scope>NUCLEOTIDE SEQUENCE</scope>
</reference>
<dbReference type="Pfam" id="PF07804">
    <property type="entry name" value="HipA_C"/>
    <property type="match status" value="1"/>
</dbReference>
<dbReference type="Gene3D" id="1.10.1070.20">
    <property type="match status" value="1"/>
</dbReference>
<dbReference type="AlphaFoldDB" id="A0A644XJU0"/>
<evidence type="ECO:0000256" key="1">
    <source>
        <dbReference type="ARBA" id="ARBA00022679"/>
    </source>
</evidence>
<dbReference type="GO" id="GO:0004674">
    <property type="term" value="F:protein serine/threonine kinase activity"/>
    <property type="evidence" value="ECO:0007669"/>
    <property type="project" value="TreeGrafter"/>
</dbReference>
<name>A0A644XJU0_9ZZZZ</name>
<feature type="domain" description="HipA-like C-terminal" evidence="3">
    <location>
        <begin position="58"/>
        <end position="284"/>
    </location>
</feature>
<protein>
    <recommendedName>
        <fullName evidence="3">HipA-like C-terminal domain-containing protein</fullName>
    </recommendedName>
</protein>
<dbReference type="PANTHER" id="PTHR37419">
    <property type="entry name" value="SERINE/THREONINE-PROTEIN KINASE TOXIN HIPA"/>
    <property type="match status" value="1"/>
</dbReference>
<sequence length="333" mass="38203">MVDFSVCPSTLAKGFKTYSPVALRRVFDKQKVSHILPYDSIEKREEDLILFTENKKRISISGVQGKYSMIIRDGLLKLTSPGERGTYILKPRPTDVRNAAECPANENLTMQIASQVFKIDTAPNALCFFKNGDAAYVTKRFDINTAGNKLRVEDFASLAGVTSENAGPNFKYDYSYEEVGELIKKYLPAWRVELLKFYRMILFNFLFSNGDAHLKNFSVIDAGKNDYRLSPAYDLLNTNIHVDDSDFALERGLFKTDKKEFFKGRRANGATFFQFGLSLGLPEKIVSKELAFFTTRHLLIEELTDNSFLSEKIKRQYKMHYQTKRNRLSDFKL</sequence>
<comment type="caution">
    <text evidence="4">The sequence shown here is derived from an EMBL/GenBank/DDBJ whole genome shotgun (WGS) entry which is preliminary data.</text>
</comment>
<evidence type="ECO:0000256" key="2">
    <source>
        <dbReference type="ARBA" id="ARBA00022777"/>
    </source>
</evidence>
<accession>A0A644XJU0</accession>
<keyword evidence="1" id="KW-0808">Transferase</keyword>
<organism evidence="4">
    <name type="scientific">bioreactor metagenome</name>
    <dbReference type="NCBI Taxonomy" id="1076179"/>
    <lineage>
        <taxon>unclassified sequences</taxon>
        <taxon>metagenomes</taxon>
        <taxon>ecological metagenomes</taxon>
    </lineage>
</organism>